<evidence type="ECO:0000313" key="3">
    <source>
        <dbReference type="Proteomes" id="UP001426770"/>
    </source>
</evidence>
<dbReference type="SMART" id="SM00347">
    <property type="entry name" value="HTH_MARR"/>
    <property type="match status" value="1"/>
</dbReference>
<comment type="caution">
    <text evidence="2">The sequence shown here is derived from an EMBL/GenBank/DDBJ whole genome shotgun (WGS) entry which is preliminary data.</text>
</comment>
<organism evidence="2 3">
    <name type="scientific">Demequina sediminis</name>
    <dbReference type="NCBI Taxonomy" id="1930058"/>
    <lineage>
        <taxon>Bacteria</taxon>
        <taxon>Bacillati</taxon>
        <taxon>Actinomycetota</taxon>
        <taxon>Actinomycetes</taxon>
        <taxon>Micrococcales</taxon>
        <taxon>Demequinaceae</taxon>
        <taxon>Demequina</taxon>
    </lineage>
</organism>
<keyword evidence="3" id="KW-1185">Reference proteome</keyword>
<dbReference type="Pfam" id="PF12802">
    <property type="entry name" value="MarR_2"/>
    <property type="match status" value="1"/>
</dbReference>
<dbReference type="Proteomes" id="UP001426770">
    <property type="component" value="Unassembled WGS sequence"/>
</dbReference>
<dbReference type="InterPro" id="IPR036390">
    <property type="entry name" value="WH_DNA-bd_sf"/>
</dbReference>
<dbReference type="InterPro" id="IPR036388">
    <property type="entry name" value="WH-like_DNA-bd_sf"/>
</dbReference>
<accession>A0ABP9WGG0</accession>
<dbReference type="InterPro" id="IPR039422">
    <property type="entry name" value="MarR/SlyA-like"/>
</dbReference>
<name>A0ABP9WGG0_9MICO</name>
<reference evidence="2 3" key="1">
    <citation type="submission" date="2024-02" db="EMBL/GenBank/DDBJ databases">
        <title>Lysinimicrobium sediminis NBRC 112286.</title>
        <authorList>
            <person name="Ichikawa N."/>
            <person name="Katano-Makiyama Y."/>
            <person name="Hidaka K."/>
        </authorList>
    </citation>
    <scope>NUCLEOTIDE SEQUENCE [LARGE SCALE GENOMIC DNA]</scope>
    <source>
        <strain evidence="2 3">NBRC 112286</strain>
    </source>
</reference>
<dbReference type="PANTHER" id="PTHR33164:SF43">
    <property type="entry name" value="HTH-TYPE TRANSCRIPTIONAL REPRESSOR YETL"/>
    <property type="match status" value="1"/>
</dbReference>
<dbReference type="Gene3D" id="1.10.10.10">
    <property type="entry name" value="Winged helix-like DNA-binding domain superfamily/Winged helix DNA-binding domain"/>
    <property type="match status" value="1"/>
</dbReference>
<dbReference type="PROSITE" id="PS50995">
    <property type="entry name" value="HTH_MARR_2"/>
    <property type="match status" value="1"/>
</dbReference>
<dbReference type="RefSeq" id="WP_286216465.1">
    <property type="nucleotide sequence ID" value="NZ_AP027736.1"/>
</dbReference>
<feature type="domain" description="HTH marR-type" evidence="1">
    <location>
        <begin position="2"/>
        <end position="142"/>
    </location>
</feature>
<evidence type="ECO:0000259" key="1">
    <source>
        <dbReference type="PROSITE" id="PS50995"/>
    </source>
</evidence>
<dbReference type="PANTHER" id="PTHR33164">
    <property type="entry name" value="TRANSCRIPTIONAL REGULATOR, MARR FAMILY"/>
    <property type="match status" value="1"/>
</dbReference>
<evidence type="ECO:0000313" key="2">
    <source>
        <dbReference type="EMBL" id="GAA5518855.1"/>
    </source>
</evidence>
<proteinExistence type="predicted"/>
<protein>
    <recommendedName>
        <fullName evidence="1">HTH marR-type domain-containing protein</fullName>
    </recommendedName>
</protein>
<gene>
    <name evidence="2" type="ORF">Lsed01_01289</name>
</gene>
<dbReference type="SUPFAM" id="SSF46785">
    <property type="entry name" value="Winged helix' DNA-binding domain"/>
    <property type="match status" value="1"/>
</dbReference>
<dbReference type="EMBL" id="BAABRR010000005">
    <property type="protein sequence ID" value="GAA5518855.1"/>
    <property type="molecule type" value="Genomic_DNA"/>
</dbReference>
<sequence length="150" mass="16264">MTEPTTFLLHRVVAELDAYADTVLRQDYGVTFATFNFLAAASTLPGLDVTALARCAGMSKAAASKRLPTLVRDGMLTASPDPHHGRRLRIDLTPRALALVEHATERLEREFAAMLASRPDLDESVLRDQLEGLAHALETLPDPTPTSGES</sequence>
<dbReference type="InterPro" id="IPR000835">
    <property type="entry name" value="HTH_MarR-typ"/>
</dbReference>